<gene>
    <name evidence="1" type="ORF">M408DRAFT_333373</name>
</gene>
<dbReference type="AlphaFoldDB" id="A0A0C2W561"/>
<reference evidence="1 2" key="1">
    <citation type="submission" date="2014-04" db="EMBL/GenBank/DDBJ databases">
        <authorList>
            <consortium name="DOE Joint Genome Institute"/>
            <person name="Kuo A."/>
            <person name="Zuccaro A."/>
            <person name="Kohler A."/>
            <person name="Nagy L.G."/>
            <person name="Floudas D."/>
            <person name="Copeland A."/>
            <person name="Barry K.W."/>
            <person name="Cichocki N."/>
            <person name="Veneault-Fourrey C."/>
            <person name="LaButti K."/>
            <person name="Lindquist E.A."/>
            <person name="Lipzen A."/>
            <person name="Lundell T."/>
            <person name="Morin E."/>
            <person name="Murat C."/>
            <person name="Sun H."/>
            <person name="Tunlid A."/>
            <person name="Henrissat B."/>
            <person name="Grigoriev I.V."/>
            <person name="Hibbett D.S."/>
            <person name="Martin F."/>
            <person name="Nordberg H.P."/>
            <person name="Cantor M.N."/>
            <person name="Hua S.X."/>
        </authorList>
    </citation>
    <scope>NUCLEOTIDE SEQUENCE [LARGE SCALE GENOMIC DNA]</scope>
    <source>
        <strain evidence="1 2">MAFF 305830</strain>
    </source>
</reference>
<dbReference type="HOGENOM" id="CLU_2460903_0_0_1"/>
<keyword evidence="2" id="KW-1185">Reference proteome</keyword>
<evidence type="ECO:0000313" key="1">
    <source>
        <dbReference type="EMBL" id="KIM21583.1"/>
    </source>
</evidence>
<proteinExistence type="predicted"/>
<accession>A0A0C2W561</accession>
<dbReference type="EMBL" id="KN824378">
    <property type="protein sequence ID" value="KIM21583.1"/>
    <property type="molecule type" value="Genomic_DNA"/>
</dbReference>
<name>A0A0C2W561_SERVB</name>
<sequence>MIHSHEIGCIKGGIGGVRGIMMTTGSIGLYKLFSTPHIHLRPPTVPSDAIDHPKPEMSLQTRCSSITHVLALLISPRVDSPFFSLITQSIS</sequence>
<evidence type="ECO:0000313" key="2">
    <source>
        <dbReference type="Proteomes" id="UP000054097"/>
    </source>
</evidence>
<reference evidence="2" key="2">
    <citation type="submission" date="2015-01" db="EMBL/GenBank/DDBJ databases">
        <title>Evolutionary Origins and Diversification of the Mycorrhizal Mutualists.</title>
        <authorList>
            <consortium name="DOE Joint Genome Institute"/>
            <consortium name="Mycorrhizal Genomics Consortium"/>
            <person name="Kohler A."/>
            <person name="Kuo A."/>
            <person name="Nagy L.G."/>
            <person name="Floudas D."/>
            <person name="Copeland A."/>
            <person name="Barry K.W."/>
            <person name="Cichocki N."/>
            <person name="Veneault-Fourrey C."/>
            <person name="LaButti K."/>
            <person name="Lindquist E.A."/>
            <person name="Lipzen A."/>
            <person name="Lundell T."/>
            <person name="Morin E."/>
            <person name="Murat C."/>
            <person name="Riley R."/>
            <person name="Ohm R."/>
            <person name="Sun H."/>
            <person name="Tunlid A."/>
            <person name="Henrissat B."/>
            <person name="Grigoriev I.V."/>
            <person name="Hibbett D.S."/>
            <person name="Martin F."/>
        </authorList>
    </citation>
    <scope>NUCLEOTIDE SEQUENCE [LARGE SCALE GENOMIC DNA]</scope>
    <source>
        <strain evidence="2">MAFF 305830</strain>
    </source>
</reference>
<organism evidence="1 2">
    <name type="scientific">Serendipita vermifera MAFF 305830</name>
    <dbReference type="NCBI Taxonomy" id="933852"/>
    <lineage>
        <taxon>Eukaryota</taxon>
        <taxon>Fungi</taxon>
        <taxon>Dikarya</taxon>
        <taxon>Basidiomycota</taxon>
        <taxon>Agaricomycotina</taxon>
        <taxon>Agaricomycetes</taxon>
        <taxon>Sebacinales</taxon>
        <taxon>Serendipitaceae</taxon>
        <taxon>Serendipita</taxon>
    </lineage>
</organism>
<protein>
    <submittedName>
        <fullName evidence="1">Uncharacterized protein</fullName>
    </submittedName>
</protein>
<dbReference type="Proteomes" id="UP000054097">
    <property type="component" value="Unassembled WGS sequence"/>
</dbReference>